<dbReference type="AlphaFoldDB" id="C0PB11"/>
<evidence type="ECO:0000256" key="1">
    <source>
        <dbReference type="SAM" id="MobiDB-lite"/>
    </source>
</evidence>
<sequence>MEASEEQGLHDAGEELGTAAMGRDSRPASWRPRLGQRSTGSGQGTPANRGTRAGSWAWRAGEEKPRGLRSGQASRGKQGAGRWNPSQGRAPWPGRGNWKGAASSTTRRGRGWRPWASAGEKHLLPPSSTGAGIGVAVRRPPTISVEERWASSRARLWRSEVPGASSAGGGCAQGPGAHRWELAGGRGRAAG</sequence>
<name>C0PB11_MAIZE</name>
<reference evidence="2" key="2">
    <citation type="submission" date="2012-06" db="EMBL/GenBank/DDBJ databases">
        <authorList>
            <person name="Yu Y."/>
            <person name="Currie J."/>
            <person name="Lomeli R."/>
            <person name="Angelova A."/>
            <person name="Collura K."/>
            <person name="Wissotski M."/>
            <person name="Campos D."/>
            <person name="Kudrna D."/>
            <person name="Golser W."/>
            <person name="Ashely E."/>
            <person name="Descour A."/>
            <person name="Fernandes J."/>
            <person name="Soderlund C."/>
            <person name="Walbot V."/>
        </authorList>
    </citation>
    <scope>NUCLEOTIDE SEQUENCE</scope>
    <source>
        <strain evidence="2">B73</strain>
    </source>
</reference>
<feature type="compositionally biased region" description="Polar residues" evidence="1">
    <location>
        <begin position="36"/>
        <end position="48"/>
    </location>
</feature>
<reference evidence="2" key="1">
    <citation type="journal article" date="2009" name="PLoS Genet.">
        <title>Sequencing, mapping, and analysis of 27,455 maize full-length cDNAs.</title>
        <authorList>
            <person name="Soderlund C."/>
            <person name="Descour A."/>
            <person name="Kudrna D."/>
            <person name="Bomhoff M."/>
            <person name="Boyd L."/>
            <person name="Currie J."/>
            <person name="Angelova A."/>
            <person name="Collura K."/>
            <person name="Wissotski M."/>
            <person name="Ashley E."/>
            <person name="Morrow D."/>
            <person name="Fernandes J."/>
            <person name="Walbot V."/>
            <person name="Yu Y."/>
        </authorList>
    </citation>
    <scope>NUCLEOTIDE SEQUENCE</scope>
    <source>
        <strain evidence="2">B73</strain>
    </source>
</reference>
<feature type="region of interest" description="Disordered" evidence="1">
    <location>
        <begin position="161"/>
        <end position="191"/>
    </location>
</feature>
<protein>
    <submittedName>
        <fullName evidence="2">Uncharacterized protein</fullName>
    </submittedName>
</protein>
<evidence type="ECO:0000313" key="2">
    <source>
        <dbReference type="EMBL" id="ACN31356.1"/>
    </source>
</evidence>
<dbReference type="EMBL" id="BT065480">
    <property type="protein sequence ID" value="ACN31356.1"/>
    <property type="molecule type" value="mRNA"/>
</dbReference>
<proteinExistence type="evidence at transcript level"/>
<organism evidence="2">
    <name type="scientific">Zea mays</name>
    <name type="common">Maize</name>
    <dbReference type="NCBI Taxonomy" id="4577"/>
    <lineage>
        <taxon>Eukaryota</taxon>
        <taxon>Viridiplantae</taxon>
        <taxon>Streptophyta</taxon>
        <taxon>Embryophyta</taxon>
        <taxon>Tracheophyta</taxon>
        <taxon>Spermatophyta</taxon>
        <taxon>Magnoliopsida</taxon>
        <taxon>Liliopsida</taxon>
        <taxon>Poales</taxon>
        <taxon>Poaceae</taxon>
        <taxon>PACMAD clade</taxon>
        <taxon>Panicoideae</taxon>
        <taxon>Andropogonodae</taxon>
        <taxon>Andropogoneae</taxon>
        <taxon>Tripsacinae</taxon>
        <taxon>Zea</taxon>
    </lineage>
</organism>
<accession>C0PB11</accession>
<feature type="region of interest" description="Disordered" evidence="1">
    <location>
        <begin position="1"/>
        <end position="135"/>
    </location>
</feature>